<dbReference type="SUPFAM" id="SSF52172">
    <property type="entry name" value="CheY-like"/>
    <property type="match status" value="1"/>
</dbReference>
<dbReference type="OrthoDB" id="9788090at2"/>
<sequence>MSKSARIMIVEDDRCIGESMQDRLQSLGYDTVLMTDGYSALATMALEHHRSPVQLVLLDLRLPGMDGMLVLGELRKIYPEIPVIMMSATAERADSLEAIKAGAQDFLAKPIDPRMLEEKCRKMLY</sequence>
<dbReference type="Proteomes" id="UP000192042">
    <property type="component" value="Chromosome I"/>
</dbReference>
<accession>A0A1W1I9I5</accession>
<name>A0A1W1I9I5_9BACT</name>
<dbReference type="RefSeq" id="WP_155970304.1">
    <property type="nucleotide sequence ID" value="NZ_LT828648.1"/>
</dbReference>
<dbReference type="KEGG" id="nja:NSJP_3485"/>
<evidence type="ECO:0000313" key="5">
    <source>
        <dbReference type="Proteomes" id="UP000192042"/>
    </source>
</evidence>
<gene>
    <name evidence="4" type="ORF">NSJP_3485</name>
</gene>
<feature type="domain" description="Response regulatory" evidence="3">
    <location>
        <begin position="6"/>
        <end position="124"/>
    </location>
</feature>
<dbReference type="PANTHER" id="PTHR44591:SF3">
    <property type="entry name" value="RESPONSE REGULATORY DOMAIN-CONTAINING PROTEIN"/>
    <property type="match status" value="1"/>
</dbReference>
<organism evidence="4 5">
    <name type="scientific">Nitrospira japonica</name>
    <dbReference type="NCBI Taxonomy" id="1325564"/>
    <lineage>
        <taxon>Bacteria</taxon>
        <taxon>Pseudomonadati</taxon>
        <taxon>Nitrospirota</taxon>
        <taxon>Nitrospiria</taxon>
        <taxon>Nitrospirales</taxon>
        <taxon>Nitrospiraceae</taxon>
        <taxon>Nitrospira</taxon>
    </lineage>
</organism>
<evidence type="ECO:0000313" key="4">
    <source>
        <dbReference type="EMBL" id="SLM49652.1"/>
    </source>
</evidence>
<dbReference type="GO" id="GO:0000160">
    <property type="term" value="P:phosphorelay signal transduction system"/>
    <property type="evidence" value="ECO:0007669"/>
    <property type="project" value="InterPro"/>
</dbReference>
<dbReference type="PROSITE" id="PS50110">
    <property type="entry name" value="RESPONSE_REGULATORY"/>
    <property type="match status" value="1"/>
</dbReference>
<keyword evidence="5" id="KW-1185">Reference proteome</keyword>
<dbReference type="AlphaFoldDB" id="A0A1W1I9I5"/>
<proteinExistence type="predicted"/>
<dbReference type="STRING" id="1325564.NSJP_3485"/>
<dbReference type="InterPro" id="IPR001789">
    <property type="entry name" value="Sig_transdc_resp-reg_receiver"/>
</dbReference>
<dbReference type="Pfam" id="PF00072">
    <property type="entry name" value="Response_reg"/>
    <property type="match status" value="1"/>
</dbReference>
<dbReference type="InterPro" id="IPR050595">
    <property type="entry name" value="Bact_response_regulator"/>
</dbReference>
<evidence type="ECO:0000259" key="3">
    <source>
        <dbReference type="PROSITE" id="PS50110"/>
    </source>
</evidence>
<keyword evidence="1 2" id="KW-0597">Phosphoprotein</keyword>
<dbReference type="Gene3D" id="3.40.50.2300">
    <property type="match status" value="1"/>
</dbReference>
<dbReference type="PANTHER" id="PTHR44591">
    <property type="entry name" value="STRESS RESPONSE REGULATOR PROTEIN 1"/>
    <property type="match status" value="1"/>
</dbReference>
<dbReference type="SMART" id="SM00448">
    <property type="entry name" value="REC"/>
    <property type="match status" value="1"/>
</dbReference>
<dbReference type="CDD" id="cd00156">
    <property type="entry name" value="REC"/>
    <property type="match status" value="1"/>
</dbReference>
<protein>
    <submittedName>
        <fullName evidence="4">Two-component response regulator</fullName>
    </submittedName>
</protein>
<feature type="modified residue" description="4-aspartylphosphate" evidence="2">
    <location>
        <position position="59"/>
    </location>
</feature>
<dbReference type="EMBL" id="LT828648">
    <property type="protein sequence ID" value="SLM49652.1"/>
    <property type="molecule type" value="Genomic_DNA"/>
</dbReference>
<evidence type="ECO:0000256" key="1">
    <source>
        <dbReference type="ARBA" id="ARBA00022553"/>
    </source>
</evidence>
<dbReference type="InterPro" id="IPR011006">
    <property type="entry name" value="CheY-like_superfamily"/>
</dbReference>
<evidence type="ECO:0000256" key="2">
    <source>
        <dbReference type="PROSITE-ProRule" id="PRU00169"/>
    </source>
</evidence>
<reference evidence="4 5" key="1">
    <citation type="submission" date="2017-03" db="EMBL/GenBank/DDBJ databases">
        <authorList>
            <person name="Afonso C.L."/>
            <person name="Miller P.J."/>
            <person name="Scott M.A."/>
            <person name="Spackman E."/>
            <person name="Goraichik I."/>
            <person name="Dimitrov K.M."/>
            <person name="Suarez D.L."/>
            <person name="Swayne D.E."/>
        </authorList>
    </citation>
    <scope>NUCLEOTIDE SEQUENCE [LARGE SCALE GENOMIC DNA]</scope>
    <source>
        <strain evidence="4">Genome sequencing of Nitrospira japonica strain NJ11</strain>
    </source>
</reference>